<dbReference type="Proteomes" id="UP001362999">
    <property type="component" value="Unassembled WGS sequence"/>
</dbReference>
<accession>A0AAW0ALU5</accession>
<evidence type="ECO:0000256" key="1">
    <source>
        <dbReference type="SAM" id="MobiDB-lite"/>
    </source>
</evidence>
<dbReference type="EMBL" id="JAWWNJ010000058">
    <property type="protein sequence ID" value="KAK7013876.1"/>
    <property type="molecule type" value="Genomic_DNA"/>
</dbReference>
<proteinExistence type="predicted"/>
<sequence>MGWCAKTRMYGGKTTFNSAMRGHGSQCARRIDGNPEQSASRRVGTLRRRPTMQYQGKRGNIGSWDLGHDPDSPKEGSIRKVEEAPSATSLGDSSRLRQSYLCRGGRVTSIGPREWKGGRESKIIGQRRTTSLEDRVLKFAIGSRAAGVVPKASYVEFGGVALK</sequence>
<evidence type="ECO:0000313" key="3">
    <source>
        <dbReference type="Proteomes" id="UP001362999"/>
    </source>
</evidence>
<comment type="caution">
    <text evidence="2">The sequence shown here is derived from an EMBL/GenBank/DDBJ whole genome shotgun (WGS) entry which is preliminary data.</text>
</comment>
<dbReference type="AlphaFoldDB" id="A0AAW0ALU5"/>
<feature type="region of interest" description="Disordered" evidence="1">
    <location>
        <begin position="55"/>
        <end position="95"/>
    </location>
</feature>
<protein>
    <submittedName>
        <fullName evidence="2">Uncharacterized protein</fullName>
    </submittedName>
</protein>
<feature type="compositionally biased region" description="Basic and acidic residues" evidence="1">
    <location>
        <begin position="66"/>
        <end position="83"/>
    </location>
</feature>
<gene>
    <name evidence="2" type="ORF">R3P38DRAFT_2788137</name>
</gene>
<evidence type="ECO:0000313" key="2">
    <source>
        <dbReference type="EMBL" id="KAK7013876.1"/>
    </source>
</evidence>
<keyword evidence="3" id="KW-1185">Reference proteome</keyword>
<name>A0AAW0ALU5_9AGAR</name>
<reference evidence="2 3" key="1">
    <citation type="journal article" date="2024" name="J Genomics">
        <title>Draft genome sequencing and assembly of Favolaschia claudopus CIRM-BRFM 2984 isolated from oak limbs.</title>
        <authorList>
            <person name="Navarro D."/>
            <person name="Drula E."/>
            <person name="Chaduli D."/>
            <person name="Cazenave R."/>
            <person name="Ahrendt S."/>
            <person name="Wang J."/>
            <person name="Lipzen A."/>
            <person name="Daum C."/>
            <person name="Barry K."/>
            <person name="Grigoriev I.V."/>
            <person name="Favel A."/>
            <person name="Rosso M.N."/>
            <person name="Martin F."/>
        </authorList>
    </citation>
    <scope>NUCLEOTIDE SEQUENCE [LARGE SCALE GENOMIC DNA]</scope>
    <source>
        <strain evidence="2 3">CIRM-BRFM 2984</strain>
    </source>
</reference>
<organism evidence="2 3">
    <name type="scientific">Favolaschia claudopus</name>
    <dbReference type="NCBI Taxonomy" id="2862362"/>
    <lineage>
        <taxon>Eukaryota</taxon>
        <taxon>Fungi</taxon>
        <taxon>Dikarya</taxon>
        <taxon>Basidiomycota</taxon>
        <taxon>Agaricomycotina</taxon>
        <taxon>Agaricomycetes</taxon>
        <taxon>Agaricomycetidae</taxon>
        <taxon>Agaricales</taxon>
        <taxon>Marasmiineae</taxon>
        <taxon>Mycenaceae</taxon>
        <taxon>Favolaschia</taxon>
    </lineage>
</organism>